<keyword evidence="3" id="KW-0498">Mitosis</keyword>
<keyword evidence="4" id="KW-0833">Ubl conjugation pathway</keyword>
<dbReference type="GO" id="GO:0005680">
    <property type="term" value="C:anaphase-promoting complex"/>
    <property type="evidence" value="ECO:0007669"/>
    <property type="project" value="InterPro"/>
</dbReference>
<keyword evidence="9" id="KW-1185">Reference proteome</keyword>
<proteinExistence type="predicted"/>
<feature type="domain" description="Anaphase-promoting complex subunit 4-like WD40" evidence="6">
    <location>
        <begin position="27"/>
        <end position="123"/>
    </location>
</feature>
<dbReference type="Proteomes" id="UP000027002">
    <property type="component" value="Chromosome 5"/>
</dbReference>
<organism evidence="8 9">
    <name type="scientific">Ustilaginoidea virens</name>
    <name type="common">Rice false smut fungus</name>
    <name type="synonym">Villosiclava virens</name>
    <dbReference type="NCBI Taxonomy" id="1159556"/>
    <lineage>
        <taxon>Eukaryota</taxon>
        <taxon>Fungi</taxon>
        <taxon>Dikarya</taxon>
        <taxon>Ascomycota</taxon>
        <taxon>Pezizomycotina</taxon>
        <taxon>Sordariomycetes</taxon>
        <taxon>Hypocreomycetidae</taxon>
        <taxon>Hypocreales</taxon>
        <taxon>Clavicipitaceae</taxon>
        <taxon>Ustilaginoidea</taxon>
    </lineage>
</organism>
<dbReference type="GO" id="GO:0070979">
    <property type="term" value="P:protein K11-linked ubiquitination"/>
    <property type="evidence" value="ECO:0007669"/>
    <property type="project" value="TreeGrafter"/>
</dbReference>
<name>A0A8E5HVP4_USTVR</name>
<dbReference type="SUPFAM" id="SSF117289">
    <property type="entry name" value="Nucleoporin domain"/>
    <property type="match status" value="1"/>
</dbReference>
<feature type="domain" description="Anaphase-promoting complex subunit 4 long" evidence="7">
    <location>
        <begin position="278"/>
        <end position="480"/>
    </location>
</feature>
<dbReference type="GO" id="GO:0051301">
    <property type="term" value="P:cell division"/>
    <property type="evidence" value="ECO:0007669"/>
    <property type="project" value="UniProtKB-KW"/>
</dbReference>
<evidence type="ECO:0000256" key="2">
    <source>
        <dbReference type="ARBA" id="ARBA00022618"/>
    </source>
</evidence>
<dbReference type="PANTHER" id="PTHR13260:SF0">
    <property type="entry name" value="ANAPHASE-PROMOTING COMPLEX SUBUNIT 4"/>
    <property type="match status" value="1"/>
</dbReference>
<evidence type="ECO:0000256" key="5">
    <source>
        <dbReference type="ARBA" id="ARBA00023306"/>
    </source>
</evidence>
<evidence type="ECO:0000256" key="1">
    <source>
        <dbReference type="ARBA" id="ARBA00016067"/>
    </source>
</evidence>
<dbReference type="GO" id="GO:0034399">
    <property type="term" value="C:nuclear periphery"/>
    <property type="evidence" value="ECO:0007669"/>
    <property type="project" value="TreeGrafter"/>
</dbReference>
<dbReference type="RefSeq" id="XP_042999851.1">
    <property type="nucleotide sequence ID" value="XM_043143916.1"/>
</dbReference>
<dbReference type="PANTHER" id="PTHR13260">
    <property type="entry name" value="ANAPHASE PROMOTING COMPLEX SUBUNIT 4 APC4"/>
    <property type="match status" value="1"/>
</dbReference>
<dbReference type="EMBL" id="CP072757">
    <property type="protein sequence ID" value="QUC22178.1"/>
    <property type="molecule type" value="Genomic_DNA"/>
</dbReference>
<evidence type="ECO:0000259" key="7">
    <source>
        <dbReference type="Pfam" id="PF12896"/>
    </source>
</evidence>
<accession>A0A8E5HVP4</accession>
<dbReference type="GO" id="GO:0031145">
    <property type="term" value="P:anaphase-promoting complex-dependent catabolic process"/>
    <property type="evidence" value="ECO:0007669"/>
    <property type="project" value="InterPro"/>
</dbReference>
<dbReference type="KEGG" id="uvi:66067196"/>
<reference evidence="8" key="1">
    <citation type="submission" date="2020-03" db="EMBL/GenBank/DDBJ databases">
        <title>A mixture of massive structural variations and highly conserved coding sequences in Ustilaginoidea virens genome.</title>
        <authorList>
            <person name="Zhang K."/>
            <person name="Zhao Z."/>
            <person name="Zhang Z."/>
            <person name="Li Y."/>
            <person name="Hsiang T."/>
            <person name="Sun W."/>
        </authorList>
    </citation>
    <scope>NUCLEOTIDE SEQUENCE</scope>
    <source>
        <strain evidence="8">UV-8b</strain>
    </source>
</reference>
<gene>
    <name evidence="8" type="ORF">UV8b_06419</name>
</gene>
<dbReference type="InterPro" id="IPR024977">
    <property type="entry name" value="Apc4-like_WD40_dom"/>
</dbReference>
<keyword evidence="2" id="KW-0132">Cell division</keyword>
<evidence type="ECO:0000256" key="4">
    <source>
        <dbReference type="ARBA" id="ARBA00022786"/>
    </source>
</evidence>
<dbReference type="AlphaFoldDB" id="A0A8E5HVP4"/>
<keyword evidence="5" id="KW-0131">Cell cycle</keyword>
<evidence type="ECO:0000313" key="9">
    <source>
        <dbReference type="Proteomes" id="UP000027002"/>
    </source>
</evidence>
<sequence>MAEPKRLSLLSETVFESKASSGFPLSCPTLDLSTTWDAPGKALFIIRPPAQTVSKIHQAGIPGTEAPEVTSATWKPDGHFLAVGWSDGVVRLMGLDNTKVAHHIPVCAHGGDAAPRISHIGWAICSLGNKMARDLPSRARETMAQESLHHEDRMPPLNLPQELGFLEVDTALPKVSPLPTGSAGIGQDATVFTTRAGIDFLFPLPKTQDFGQVHLMVVGTDDGDLQLNLYDSFLIGTFPNPVSDSAPKSRMISHAFHPQLPTHTLIFAEEEAEPQTLHLVPMDLSFISSSAINLSLLGTKLTTLQKLLKYVRQAQQHMQTEWKGTRDLPSRFLRNVQGDLEKLHSGPRGIVPALYHTVVTGHAYEPLREWLVDSLAERGHKRWDKAVVSGLENLRGLIHENFLPALDRCAIILSRLRGLAQFHDDRDDIGFSVTQISRTLDIIGCLSFVGHEILSVVMDELEHFKAFSTWLRFQIDRFASSTTAADELTEKEATIDTSKVLRYIQRFLTNSPLDIFFSHVSKEDWQADWDYIEDGVSLLPILDSQLRKQESEQASRKALQRLDFLVSYATSWGNRIFDGIAEAKKRSVRFGKPVKLSINQPITAMDIRLCQKQENRGVSYVAIASKAADDRVHIFRTAMDITNGISTNHPTMSVCVSLTNRKLIDVKFLNDETLVLLCSNDNKTISVVLLSTEAEHLHYLAYDESKPQDIHAIQRSDLTELVLPPEYVSRPVKMQVHDKTALHGALPARIYLLAGNRMTWRAFTLPE</sequence>
<evidence type="ECO:0000259" key="6">
    <source>
        <dbReference type="Pfam" id="PF12894"/>
    </source>
</evidence>
<dbReference type="InterPro" id="IPR024789">
    <property type="entry name" value="APC4"/>
</dbReference>
<dbReference type="Pfam" id="PF12894">
    <property type="entry name" value="ANAPC4_WD40"/>
    <property type="match status" value="1"/>
</dbReference>
<dbReference type="InterPro" id="IPR024790">
    <property type="entry name" value="APC4_long_dom"/>
</dbReference>
<protein>
    <recommendedName>
        <fullName evidence="1">Anaphase-promoting complex subunit 4</fullName>
    </recommendedName>
</protein>
<dbReference type="Pfam" id="PF12896">
    <property type="entry name" value="ANAPC4"/>
    <property type="match status" value="1"/>
</dbReference>
<evidence type="ECO:0000313" key="8">
    <source>
        <dbReference type="EMBL" id="QUC22178.1"/>
    </source>
</evidence>
<dbReference type="GeneID" id="66067196"/>
<evidence type="ECO:0000256" key="3">
    <source>
        <dbReference type="ARBA" id="ARBA00022776"/>
    </source>
</evidence>
<dbReference type="OrthoDB" id="2110451at2759"/>